<dbReference type="PANTHER" id="PTHR48068:SF4">
    <property type="entry name" value="TATA-BOX BINDING PROTEIN ASSOCIATED FACTOR 9"/>
    <property type="match status" value="1"/>
</dbReference>
<dbReference type="InterPro" id="IPR009072">
    <property type="entry name" value="Histone-fold"/>
</dbReference>
<evidence type="ECO:0000256" key="3">
    <source>
        <dbReference type="ARBA" id="ARBA00023015"/>
    </source>
</evidence>
<accession>A0A165K9X3</accession>
<dbReference type="GO" id="GO:0016251">
    <property type="term" value="F:RNA polymerase II general transcription initiation factor activity"/>
    <property type="evidence" value="ECO:0007669"/>
    <property type="project" value="TreeGrafter"/>
</dbReference>
<dbReference type="Pfam" id="PF02291">
    <property type="entry name" value="TFIID-31kDa"/>
    <property type="match status" value="1"/>
</dbReference>
<feature type="compositionally biased region" description="Acidic residues" evidence="6">
    <location>
        <begin position="159"/>
        <end position="204"/>
    </location>
</feature>
<dbReference type="InterPro" id="IPR003162">
    <property type="entry name" value="TFIID-31"/>
</dbReference>
<dbReference type="CDD" id="cd07979">
    <property type="entry name" value="HFD_TAF9"/>
    <property type="match status" value="1"/>
</dbReference>
<dbReference type="GO" id="GO:0046982">
    <property type="term" value="F:protein heterodimerization activity"/>
    <property type="evidence" value="ECO:0007669"/>
    <property type="project" value="InterPro"/>
</dbReference>
<evidence type="ECO:0000313" key="8">
    <source>
        <dbReference type="Proteomes" id="UP000076842"/>
    </source>
</evidence>
<dbReference type="Gene3D" id="1.10.20.10">
    <property type="entry name" value="Histone, subunit A"/>
    <property type="match status" value="1"/>
</dbReference>
<evidence type="ECO:0000256" key="1">
    <source>
        <dbReference type="ARBA" id="ARBA00004123"/>
    </source>
</evidence>
<name>A0A165K9X3_9BASI</name>
<keyword evidence="3" id="KW-0805">Transcription regulation</keyword>
<dbReference type="FunCoup" id="A0A165K9X3">
    <property type="interactions" value="58"/>
</dbReference>
<comment type="similarity">
    <text evidence="2">Belongs to the TAF9 family.</text>
</comment>
<dbReference type="GO" id="GO:0003713">
    <property type="term" value="F:transcription coactivator activity"/>
    <property type="evidence" value="ECO:0007669"/>
    <property type="project" value="TreeGrafter"/>
</dbReference>
<proteinExistence type="inferred from homology"/>
<protein>
    <submittedName>
        <fullName evidence="7">TFIID-31kDa-domain-containing protein</fullName>
    </submittedName>
</protein>
<dbReference type="InterPro" id="IPR051431">
    <property type="entry name" value="TFIID_subunit_9"/>
</dbReference>
<sequence>MPGTVLPRDARLIALILSANPAISDAQPQVLHQLLEFSHRYASQVLNDSLVYAEHAGRAGTVTMEDLSLAIQARAGWEFGGRVPKEYLQSLADKTNSVPLPSIPETYGVRLPPPKHCLTAVDFDLVPNRPPPGSDYYFDEEAAKYEQDADGEEWGMADAEGEEDAGGEEDAMGEDEPDVGEGDDGGDLFGEDDDADGDDMEEDHDTSNDPLAGLQSMSNGFGVPGSGDYQPARRHVVEDEDYDA</sequence>
<keyword evidence="5" id="KW-0539">Nucleus</keyword>
<dbReference type="PANTHER" id="PTHR48068">
    <property type="entry name" value="TAF9 RNA POLYMERASE II, TATA BOX-BINDING PROTEIN (TBP)-ASSOCIATED FACTOR"/>
    <property type="match status" value="1"/>
</dbReference>
<dbReference type="SUPFAM" id="SSF47113">
    <property type="entry name" value="Histone-fold"/>
    <property type="match status" value="1"/>
</dbReference>
<dbReference type="InParanoid" id="A0A165K9X3"/>
<evidence type="ECO:0000256" key="2">
    <source>
        <dbReference type="ARBA" id="ARBA00007646"/>
    </source>
</evidence>
<dbReference type="STRING" id="1353952.A0A165K9X3"/>
<feature type="region of interest" description="Disordered" evidence="6">
    <location>
        <begin position="159"/>
        <end position="244"/>
    </location>
</feature>
<dbReference type="AlphaFoldDB" id="A0A165K9X3"/>
<organism evidence="7 8">
    <name type="scientific">Calocera cornea HHB12733</name>
    <dbReference type="NCBI Taxonomy" id="1353952"/>
    <lineage>
        <taxon>Eukaryota</taxon>
        <taxon>Fungi</taxon>
        <taxon>Dikarya</taxon>
        <taxon>Basidiomycota</taxon>
        <taxon>Agaricomycotina</taxon>
        <taxon>Dacrymycetes</taxon>
        <taxon>Dacrymycetales</taxon>
        <taxon>Dacrymycetaceae</taxon>
        <taxon>Calocera</taxon>
    </lineage>
</organism>
<evidence type="ECO:0000313" key="7">
    <source>
        <dbReference type="EMBL" id="KZT62874.1"/>
    </source>
</evidence>
<dbReference type="GO" id="GO:0005669">
    <property type="term" value="C:transcription factor TFIID complex"/>
    <property type="evidence" value="ECO:0007669"/>
    <property type="project" value="TreeGrafter"/>
</dbReference>
<dbReference type="EMBL" id="KV423914">
    <property type="protein sequence ID" value="KZT62874.1"/>
    <property type="molecule type" value="Genomic_DNA"/>
</dbReference>
<evidence type="ECO:0000256" key="5">
    <source>
        <dbReference type="ARBA" id="ARBA00023242"/>
    </source>
</evidence>
<dbReference type="GO" id="GO:0000124">
    <property type="term" value="C:SAGA complex"/>
    <property type="evidence" value="ECO:0007669"/>
    <property type="project" value="TreeGrafter"/>
</dbReference>
<keyword evidence="8" id="KW-1185">Reference proteome</keyword>
<dbReference type="GO" id="GO:0051123">
    <property type="term" value="P:RNA polymerase II preinitiation complex assembly"/>
    <property type="evidence" value="ECO:0007669"/>
    <property type="project" value="TreeGrafter"/>
</dbReference>
<keyword evidence="4" id="KW-0804">Transcription</keyword>
<reference evidence="7 8" key="1">
    <citation type="journal article" date="2016" name="Mol. Biol. Evol.">
        <title>Comparative Genomics of Early-Diverging Mushroom-Forming Fungi Provides Insights into the Origins of Lignocellulose Decay Capabilities.</title>
        <authorList>
            <person name="Nagy L.G."/>
            <person name="Riley R."/>
            <person name="Tritt A."/>
            <person name="Adam C."/>
            <person name="Daum C."/>
            <person name="Floudas D."/>
            <person name="Sun H."/>
            <person name="Yadav J.S."/>
            <person name="Pangilinan J."/>
            <person name="Larsson K.H."/>
            <person name="Matsuura K."/>
            <person name="Barry K."/>
            <person name="Labutti K."/>
            <person name="Kuo R."/>
            <person name="Ohm R.A."/>
            <person name="Bhattacharya S.S."/>
            <person name="Shirouzu T."/>
            <person name="Yoshinaga Y."/>
            <person name="Martin F.M."/>
            <person name="Grigoriev I.V."/>
            <person name="Hibbett D.S."/>
        </authorList>
    </citation>
    <scope>NUCLEOTIDE SEQUENCE [LARGE SCALE GENOMIC DNA]</scope>
    <source>
        <strain evidence="7 8">HHB12733</strain>
    </source>
</reference>
<dbReference type="Proteomes" id="UP000076842">
    <property type="component" value="Unassembled WGS sequence"/>
</dbReference>
<comment type="subcellular location">
    <subcellularLocation>
        <location evidence="1">Nucleus</location>
    </subcellularLocation>
</comment>
<gene>
    <name evidence="7" type="ORF">CALCODRAFT_425337</name>
</gene>
<evidence type="ECO:0000256" key="6">
    <source>
        <dbReference type="SAM" id="MobiDB-lite"/>
    </source>
</evidence>
<evidence type="ECO:0000256" key="4">
    <source>
        <dbReference type="ARBA" id="ARBA00023163"/>
    </source>
</evidence>
<dbReference type="OrthoDB" id="341924at2759"/>